<keyword evidence="4" id="KW-1185">Reference proteome</keyword>
<evidence type="ECO:0000256" key="2">
    <source>
        <dbReference type="SAM" id="Phobius"/>
    </source>
</evidence>
<dbReference type="RefSeq" id="WP_091519625.1">
    <property type="nucleotide sequence ID" value="NZ_FORF01000005.1"/>
</dbReference>
<reference evidence="4" key="1">
    <citation type="submission" date="2016-10" db="EMBL/GenBank/DDBJ databases">
        <authorList>
            <person name="Varghese N."/>
            <person name="Submissions S."/>
        </authorList>
    </citation>
    <scope>NUCLEOTIDE SEQUENCE [LARGE SCALE GENOMIC DNA]</scope>
    <source>
        <strain evidence="4">DSM 21857</strain>
    </source>
</reference>
<keyword evidence="2" id="KW-1133">Transmembrane helix</keyword>
<proteinExistence type="predicted"/>
<dbReference type="PANTHER" id="PTHR38766">
    <property type="entry name" value="FLAGELLAR PROTEIN FLIO"/>
    <property type="match status" value="1"/>
</dbReference>
<keyword evidence="3" id="KW-0282">Flagellum</keyword>
<feature type="region of interest" description="Disordered" evidence="1">
    <location>
        <begin position="107"/>
        <end position="221"/>
    </location>
</feature>
<keyword evidence="3" id="KW-0969">Cilium</keyword>
<feature type="compositionally biased region" description="Low complexity" evidence="1">
    <location>
        <begin position="155"/>
        <end position="170"/>
    </location>
</feature>
<dbReference type="InterPro" id="IPR052205">
    <property type="entry name" value="FliO/MopB"/>
</dbReference>
<keyword evidence="2" id="KW-0812">Transmembrane</keyword>
<dbReference type="PANTHER" id="PTHR38766:SF1">
    <property type="entry name" value="FLAGELLAR PROTEIN FLIO"/>
    <property type="match status" value="1"/>
</dbReference>
<accession>A0A1I3KA66</accession>
<keyword evidence="3" id="KW-0966">Cell projection</keyword>
<keyword evidence="2" id="KW-0472">Membrane</keyword>
<sequence>MQAWLESVAGPEFAPALMWTVIALVGLLVLLVAVRIIRGLTFGTFVAGGRNRKARLAVMDATAVDSQRRLVLVRRDDVEHLILIGGPTDVVVEQNIRLVAPASARRPAEEMPYAAPTEPAPAIRSPAPVARPAPTAQPVTQPRPAPATRPVDVKPAPAAAPAHATASPAASYRPATPPRQSDPNTSAYPAPPQASARPPVAPVAAVAATTPAPVSRSPQNLDEALLDELQVSLEKPGAGAGSSVDLSLDEEMSRLLSDLSAEKQR</sequence>
<evidence type="ECO:0000313" key="3">
    <source>
        <dbReference type="EMBL" id="SFI69401.1"/>
    </source>
</evidence>
<dbReference type="AlphaFoldDB" id="A0A1I3KA66"/>
<dbReference type="Proteomes" id="UP000242763">
    <property type="component" value="Unassembled WGS sequence"/>
</dbReference>
<evidence type="ECO:0000256" key="1">
    <source>
        <dbReference type="SAM" id="MobiDB-lite"/>
    </source>
</evidence>
<organism evidence="3 4">
    <name type="scientific">Aquamicrobium aerolatum DSM 21857</name>
    <dbReference type="NCBI Taxonomy" id="1121003"/>
    <lineage>
        <taxon>Bacteria</taxon>
        <taxon>Pseudomonadati</taxon>
        <taxon>Pseudomonadota</taxon>
        <taxon>Alphaproteobacteria</taxon>
        <taxon>Hyphomicrobiales</taxon>
        <taxon>Phyllobacteriaceae</taxon>
        <taxon>Aerobium</taxon>
    </lineage>
</organism>
<evidence type="ECO:0000313" key="4">
    <source>
        <dbReference type="Proteomes" id="UP000242763"/>
    </source>
</evidence>
<dbReference type="STRING" id="1121003.SAMN03080618_01115"/>
<feature type="compositionally biased region" description="Low complexity" evidence="1">
    <location>
        <begin position="185"/>
        <end position="215"/>
    </location>
</feature>
<protein>
    <submittedName>
        <fullName evidence="3">Flagellar biosynthesis protein, FliO</fullName>
    </submittedName>
</protein>
<dbReference type="EMBL" id="FORF01000005">
    <property type="protein sequence ID" value="SFI69401.1"/>
    <property type="molecule type" value="Genomic_DNA"/>
</dbReference>
<dbReference type="OrthoDB" id="8456606at2"/>
<feature type="transmembrane region" description="Helical" evidence="2">
    <location>
        <begin position="16"/>
        <end position="37"/>
    </location>
</feature>
<gene>
    <name evidence="3" type="ORF">SAMN03080618_01115</name>
</gene>
<name>A0A1I3KA66_9HYPH</name>